<name>A0A7C9JVQ9_9ACTN</name>
<dbReference type="PROSITE" id="PS00792">
    <property type="entry name" value="DHPS_1"/>
    <property type="match status" value="1"/>
</dbReference>
<dbReference type="PANTHER" id="PTHR20941:SF1">
    <property type="entry name" value="FOLIC ACID SYNTHESIS PROTEIN FOL1"/>
    <property type="match status" value="1"/>
</dbReference>
<organism evidence="14 15">
    <name type="scientific">Herbidospora solisilvae</name>
    <dbReference type="NCBI Taxonomy" id="2696284"/>
    <lineage>
        <taxon>Bacteria</taxon>
        <taxon>Bacillati</taxon>
        <taxon>Actinomycetota</taxon>
        <taxon>Actinomycetes</taxon>
        <taxon>Streptosporangiales</taxon>
        <taxon>Streptosporangiaceae</taxon>
        <taxon>Herbidospora</taxon>
    </lineage>
</organism>
<dbReference type="InterPro" id="IPR000489">
    <property type="entry name" value="Pterin-binding_dom"/>
</dbReference>
<evidence type="ECO:0000313" key="15">
    <source>
        <dbReference type="Proteomes" id="UP000479526"/>
    </source>
</evidence>
<dbReference type="SUPFAM" id="SSF51717">
    <property type="entry name" value="Dihydropteroate synthetase-like"/>
    <property type="match status" value="1"/>
</dbReference>
<comment type="caution">
    <text evidence="14">The sequence shown here is derived from an EMBL/GenBank/DDBJ whole genome shotgun (WGS) entry which is preliminary data.</text>
</comment>
<dbReference type="NCBIfam" id="TIGR01496">
    <property type="entry name" value="DHPS"/>
    <property type="match status" value="1"/>
</dbReference>
<evidence type="ECO:0000256" key="7">
    <source>
        <dbReference type="ARBA" id="ARBA00022679"/>
    </source>
</evidence>
<dbReference type="EC" id="2.5.1.15" evidence="5 12"/>
<evidence type="ECO:0000256" key="9">
    <source>
        <dbReference type="ARBA" id="ARBA00022842"/>
    </source>
</evidence>
<evidence type="ECO:0000256" key="12">
    <source>
        <dbReference type="RuleBase" id="RU361205"/>
    </source>
</evidence>
<evidence type="ECO:0000256" key="3">
    <source>
        <dbReference type="ARBA" id="ARBA00004763"/>
    </source>
</evidence>
<dbReference type="Proteomes" id="UP000479526">
    <property type="component" value="Unassembled WGS sequence"/>
</dbReference>
<dbReference type="GO" id="GO:0005829">
    <property type="term" value="C:cytosol"/>
    <property type="evidence" value="ECO:0007669"/>
    <property type="project" value="TreeGrafter"/>
</dbReference>
<comment type="pathway">
    <text evidence="3 12">Cofactor biosynthesis; tetrahydrofolate biosynthesis; 7,8-dihydrofolate from 2-amino-4-hydroxy-6-hydroxymethyl-7,8-dihydropteridine diphosphate and 4-aminobenzoate: step 1/2.</text>
</comment>
<comment type="similarity">
    <text evidence="4 12">Belongs to the DHPS family.</text>
</comment>
<reference evidence="14 15" key="1">
    <citation type="submission" date="2020-01" db="EMBL/GenBank/DDBJ databases">
        <title>Herbidospora sp. NEAU-GS84 nov., a novel actinomycete isolated from soil.</title>
        <authorList>
            <person name="Han L."/>
        </authorList>
    </citation>
    <scope>NUCLEOTIDE SEQUENCE [LARGE SCALE GENOMIC DNA]</scope>
    <source>
        <strain evidence="14 15">NEAU-GS84</strain>
    </source>
</reference>
<comment type="catalytic activity">
    <reaction evidence="1">
        <text>(7,8-dihydropterin-6-yl)methyl diphosphate + 4-aminobenzoate = 7,8-dihydropteroate + diphosphate</text>
        <dbReference type="Rhea" id="RHEA:19949"/>
        <dbReference type="ChEBI" id="CHEBI:17836"/>
        <dbReference type="ChEBI" id="CHEBI:17839"/>
        <dbReference type="ChEBI" id="CHEBI:33019"/>
        <dbReference type="ChEBI" id="CHEBI:72950"/>
        <dbReference type="EC" id="2.5.1.15"/>
    </reaction>
</comment>
<comment type="cofactor">
    <cofactor evidence="2 12">
        <name>Mg(2+)</name>
        <dbReference type="ChEBI" id="CHEBI:18420"/>
    </cofactor>
</comment>
<dbReference type="CDD" id="cd00739">
    <property type="entry name" value="DHPS"/>
    <property type="match status" value="1"/>
</dbReference>
<evidence type="ECO:0000256" key="2">
    <source>
        <dbReference type="ARBA" id="ARBA00001946"/>
    </source>
</evidence>
<keyword evidence="8 12" id="KW-0479">Metal-binding</keyword>
<keyword evidence="9 12" id="KW-0460">Magnesium</keyword>
<dbReference type="InterPro" id="IPR045031">
    <property type="entry name" value="DHP_synth-like"/>
</dbReference>
<evidence type="ECO:0000313" key="14">
    <source>
        <dbReference type="EMBL" id="NAS23699.1"/>
    </source>
</evidence>
<dbReference type="InterPro" id="IPR011005">
    <property type="entry name" value="Dihydropteroate_synth-like_sf"/>
</dbReference>
<dbReference type="InterPro" id="IPR006390">
    <property type="entry name" value="DHP_synth_dom"/>
</dbReference>
<evidence type="ECO:0000256" key="1">
    <source>
        <dbReference type="ARBA" id="ARBA00000012"/>
    </source>
</evidence>
<dbReference type="PANTHER" id="PTHR20941">
    <property type="entry name" value="FOLATE SYNTHESIS PROTEINS"/>
    <property type="match status" value="1"/>
</dbReference>
<dbReference type="UniPathway" id="UPA00077">
    <property type="reaction ID" value="UER00156"/>
</dbReference>
<dbReference type="FunFam" id="3.20.20.20:FF:000006">
    <property type="entry name" value="Dihydropteroate synthase"/>
    <property type="match status" value="1"/>
</dbReference>
<dbReference type="AlphaFoldDB" id="A0A7C9JVQ9"/>
<dbReference type="RefSeq" id="WP_161480946.1">
    <property type="nucleotide sequence ID" value="NZ_WXEW01000005.1"/>
</dbReference>
<protein>
    <recommendedName>
        <fullName evidence="6 12">Dihydropteroate synthase</fullName>
        <shortName evidence="12">DHPS</shortName>
        <ecNumber evidence="5 12">2.5.1.15</ecNumber>
    </recommendedName>
    <alternativeName>
        <fullName evidence="11 12">Dihydropteroate pyrophosphorylase</fullName>
    </alternativeName>
</protein>
<keyword evidence="7 12" id="KW-0808">Transferase</keyword>
<accession>A0A7C9JVQ9</accession>
<dbReference type="PROSITE" id="PS50972">
    <property type="entry name" value="PTERIN_BINDING"/>
    <property type="match status" value="1"/>
</dbReference>
<evidence type="ECO:0000256" key="11">
    <source>
        <dbReference type="ARBA" id="ARBA00030193"/>
    </source>
</evidence>
<proteinExistence type="inferred from homology"/>
<feature type="domain" description="Pterin-binding" evidence="13">
    <location>
        <begin position="15"/>
        <end position="273"/>
    </location>
</feature>
<dbReference type="Pfam" id="PF00809">
    <property type="entry name" value="Pterin_bind"/>
    <property type="match status" value="1"/>
</dbReference>
<sequence length="285" mass="30296">MSAFTVPGLPDAGRCLVMGVVNVTPDSFSDGGRWFDPEIAIAHGLALVEQGADIVDVGGESTRPGAARVSLDEELRRVEPVIRALSAEGVAVSVDTMRAEVAEVAVAAGARLVNDVSGGLADPVMPRVVAASGVAYVVMHWRGHSRDMESRAIYGDVVTEVSEELRKRVDSVLAEGVREEQLILDPGLGFSKQADHNWALLAGLDRLQELGRPLIIGASRKRFLGRLLAGPDGEPRPFAENDDATLAVTALAARDGAWCVRVHDVRPNADAVRVAAAWRTADERG</sequence>
<dbReference type="GO" id="GO:0046872">
    <property type="term" value="F:metal ion binding"/>
    <property type="evidence" value="ECO:0007669"/>
    <property type="project" value="UniProtKB-KW"/>
</dbReference>
<evidence type="ECO:0000256" key="6">
    <source>
        <dbReference type="ARBA" id="ARBA00016919"/>
    </source>
</evidence>
<dbReference type="EMBL" id="WXEW01000005">
    <property type="protein sequence ID" value="NAS23699.1"/>
    <property type="molecule type" value="Genomic_DNA"/>
</dbReference>
<dbReference type="PROSITE" id="PS00793">
    <property type="entry name" value="DHPS_2"/>
    <property type="match status" value="1"/>
</dbReference>
<gene>
    <name evidence="14" type="primary">folP</name>
    <name evidence="14" type="ORF">GT755_18620</name>
</gene>
<evidence type="ECO:0000259" key="13">
    <source>
        <dbReference type="PROSITE" id="PS50972"/>
    </source>
</evidence>
<dbReference type="Gene3D" id="3.20.20.20">
    <property type="entry name" value="Dihydropteroate synthase-like"/>
    <property type="match status" value="1"/>
</dbReference>
<dbReference type="GO" id="GO:0046656">
    <property type="term" value="P:folic acid biosynthetic process"/>
    <property type="evidence" value="ECO:0007669"/>
    <property type="project" value="UniProtKB-KW"/>
</dbReference>
<keyword evidence="15" id="KW-1185">Reference proteome</keyword>
<evidence type="ECO:0000256" key="10">
    <source>
        <dbReference type="ARBA" id="ARBA00022909"/>
    </source>
</evidence>
<dbReference type="GO" id="GO:0046654">
    <property type="term" value="P:tetrahydrofolate biosynthetic process"/>
    <property type="evidence" value="ECO:0007669"/>
    <property type="project" value="UniProtKB-UniPathway"/>
</dbReference>
<evidence type="ECO:0000256" key="4">
    <source>
        <dbReference type="ARBA" id="ARBA00009503"/>
    </source>
</evidence>
<evidence type="ECO:0000256" key="8">
    <source>
        <dbReference type="ARBA" id="ARBA00022723"/>
    </source>
</evidence>
<comment type="function">
    <text evidence="12">Catalyzes the condensation of para-aminobenzoate (pABA) with 6-hydroxymethyl-7,8-dihydropterin diphosphate (DHPt-PP) to form 7,8-dihydropteroate (H2Pte), the immediate precursor of folate derivatives.</text>
</comment>
<keyword evidence="10 12" id="KW-0289">Folate biosynthesis</keyword>
<dbReference type="GO" id="GO:0004156">
    <property type="term" value="F:dihydropteroate synthase activity"/>
    <property type="evidence" value="ECO:0007669"/>
    <property type="project" value="UniProtKB-EC"/>
</dbReference>
<evidence type="ECO:0000256" key="5">
    <source>
        <dbReference type="ARBA" id="ARBA00012458"/>
    </source>
</evidence>